<feature type="domain" description="Ribosomal RNA adenine methylase transferase N-terminal" evidence="9">
    <location>
        <begin position="34"/>
        <end position="208"/>
    </location>
</feature>
<evidence type="ECO:0000313" key="10">
    <source>
        <dbReference type="EMBL" id="WRO20504.1"/>
    </source>
</evidence>
<dbReference type="HAMAP" id="MF_00607">
    <property type="entry name" value="16SrRNA_methyltr_A"/>
    <property type="match status" value="1"/>
</dbReference>
<dbReference type="Proteomes" id="UP001329915">
    <property type="component" value="Chromosome"/>
</dbReference>
<dbReference type="InterPro" id="IPR020596">
    <property type="entry name" value="rRNA_Ade_Mease_Trfase_CS"/>
</dbReference>
<feature type="binding site" evidence="7 8">
    <location>
        <position position="27"/>
    </location>
    <ligand>
        <name>S-adenosyl-L-methionine</name>
        <dbReference type="ChEBI" id="CHEBI:59789"/>
    </ligand>
</feature>
<dbReference type="PANTHER" id="PTHR11727:SF7">
    <property type="entry name" value="DIMETHYLADENOSINE TRANSFERASE-RELATED"/>
    <property type="match status" value="1"/>
</dbReference>
<feature type="binding site" evidence="7 8">
    <location>
        <position position="29"/>
    </location>
    <ligand>
        <name>S-adenosyl-L-methionine</name>
        <dbReference type="ChEBI" id="CHEBI:59789"/>
    </ligand>
</feature>
<dbReference type="EC" id="2.1.1.182" evidence="7"/>
<dbReference type="SUPFAM" id="SSF53335">
    <property type="entry name" value="S-adenosyl-L-methionine-dependent methyltransferases"/>
    <property type="match status" value="1"/>
</dbReference>
<evidence type="ECO:0000256" key="2">
    <source>
        <dbReference type="ARBA" id="ARBA00022552"/>
    </source>
</evidence>
<keyword evidence="2 7" id="KW-0698">rRNA processing</keyword>
<accession>A0AAU0UJN6</accession>
<dbReference type="CDD" id="cd02440">
    <property type="entry name" value="AdoMet_MTases"/>
    <property type="match status" value="1"/>
</dbReference>
<dbReference type="GO" id="GO:0003723">
    <property type="term" value="F:RNA binding"/>
    <property type="evidence" value="ECO:0007669"/>
    <property type="project" value="UniProtKB-UniRule"/>
</dbReference>
<comment type="catalytic activity">
    <reaction evidence="7">
        <text>adenosine(1518)/adenosine(1519) in 16S rRNA + 4 S-adenosyl-L-methionine = N(6)-dimethyladenosine(1518)/N(6)-dimethyladenosine(1519) in 16S rRNA + 4 S-adenosyl-L-homocysteine + 4 H(+)</text>
        <dbReference type="Rhea" id="RHEA:19609"/>
        <dbReference type="Rhea" id="RHEA-COMP:10232"/>
        <dbReference type="Rhea" id="RHEA-COMP:10233"/>
        <dbReference type="ChEBI" id="CHEBI:15378"/>
        <dbReference type="ChEBI" id="CHEBI:57856"/>
        <dbReference type="ChEBI" id="CHEBI:59789"/>
        <dbReference type="ChEBI" id="CHEBI:74411"/>
        <dbReference type="ChEBI" id="CHEBI:74493"/>
        <dbReference type="EC" id="2.1.1.182"/>
    </reaction>
</comment>
<dbReference type="Gene3D" id="1.10.8.100">
    <property type="entry name" value="Ribosomal RNA adenine dimethylase-like, domain 2"/>
    <property type="match status" value="1"/>
</dbReference>
<dbReference type="FunFam" id="3.40.50.150:FF:000023">
    <property type="entry name" value="Ribosomal RNA small subunit methyltransferase A"/>
    <property type="match status" value="1"/>
</dbReference>
<feature type="binding site" evidence="7 8">
    <location>
        <position position="75"/>
    </location>
    <ligand>
        <name>S-adenosyl-L-methionine</name>
        <dbReference type="ChEBI" id="CHEBI:59789"/>
    </ligand>
</feature>
<dbReference type="InterPro" id="IPR023165">
    <property type="entry name" value="rRNA_Ade_diMease-like_C"/>
</dbReference>
<name>A0AAU0UJN6_9FIRM</name>
<gene>
    <name evidence="7 10" type="primary">rsmA</name>
    <name evidence="7" type="synonym">ksgA</name>
    <name evidence="10" type="ORF">MFMK1_000275</name>
</gene>
<dbReference type="EMBL" id="CP121694">
    <property type="protein sequence ID" value="WRO20504.1"/>
    <property type="molecule type" value="Genomic_DNA"/>
</dbReference>
<evidence type="ECO:0000256" key="7">
    <source>
        <dbReference type="HAMAP-Rule" id="MF_00607"/>
    </source>
</evidence>
<evidence type="ECO:0000256" key="6">
    <source>
        <dbReference type="ARBA" id="ARBA00022884"/>
    </source>
</evidence>
<dbReference type="GO" id="GO:0005829">
    <property type="term" value="C:cytosol"/>
    <property type="evidence" value="ECO:0007669"/>
    <property type="project" value="TreeGrafter"/>
</dbReference>
<dbReference type="AlphaFoldDB" id="A0AAU0UJN6"/>
<dbReference type="FunFam" id="1.10.8.100:FF:000001">
    <property type="entry name" value="Ribosomal RNA small subunit methyltransferase A"/>
    <property type="match status" value="1"/>
</dbReference>
<protein>
    <recommendedName>
        <fullName evidence="7">Ribosomal RNA small subunit methyltransferase A</fullName>
        <ecNumber evidence="7">2.1.1.182</ecNumber>
    </recommendedName>
    <alternativeName>
        <fullName evidence="7">16S rRNA (adenine(1518)-N(6)/adenine(1519)-N(6))-dimethyltransferase</fullName>
    </alternativeName>
    <alternativeName>
        <fullName evidence="7">16S rRNA dimethyladenosine transferase</fullName>
    </alternativeName>
    <alternativeName>
        <fullName evidence="7">16S rRNA dimethylase</fullName>
    </alternativeName>
    <alternativeName>
        <fullName evidence="7">S-adenosylmethionine-6-N', N'-adenosyl(rRNA) dimethyltransferase</fullName>
    </alternativeName>
</protein>
<keyword evidence="11" id="KW-1185">Reference proteome</keyword>
<comment type="function">
    <text evidence="7">Specifically dimethylates two adjacent adenosines (A1518 and A1519) in the loop of a conserved hairpin near the 3'-end of 16S rRNA in the 30S particle. May play a critical role in biogenesis of 30S subunits.</text>
</comment>
<feature type="binding site" evidence="7 8">
    <location>
        <position position="123"/>
    </location>
    <ligand>
        <name>S-adenosyl-L-methionine</name>
        <dbReference type="ChEBI" id="CHEBI:59789"/>
    </ligand>
</feature>
<comment type="similarity">
    <text evidence="7">Belongs to the class I-like SAM-binding methyltransferase superfamily. rRNA adenine N(6)-methyltransferase family. RsmA subfamily.</text>
</comment>
<dbReference type="KEGG" id="dbc:MFMK1_000275"/>
<evidence type="ECO:0000256" key="5">
    <source>
        <dbReference type="ARBA" id="ARBA00022691"/>
    </source>
</evidence>
<dbReference type="PROSITE" id="PS01131">
    <property type="entry name" value="RRNA_A_DIMETH"/>
    <property type="match status" value="1"/>
</dbReference>
<evidence type="ECO:0000256" key="8">
    <source>
        <dbReference type="PROSITE-ProRule" id="PRU01026"/>
    </source>
</evidence>
<dbReference type="SMART" id="SM00650">
    <property type="entry name" value="rADc"/>
    <property type="match status" value="1"/>
</dbReference>
<dbReference type="InterPro" id="IPR011530">
    <property type="entry name" value="rRNA_adenine_dimethylase"/>
</dbReference>
<dbReference type="RefSeq" id="WP_366923398.1">
    <property type="nucleotide sequence ID" value="NZ_CP121694.1"/>
</dbReference>
<evidence type="ECO:0000313" key="11">
    <source>
        <dbReference type="Proteomes" id="UP001329915"/>
    </source>
</evidence>
<dbReference type="Gene3D" id="3.40.50.150">
    <property type="entry name" value="Vaccinia Virus protein VP39"/>
    <property type="match status" value="1"/>
</dbReference>
<evidence type="ECO:0000256" key="4">
    <source>
        <dbReference type="ARBA" id="ARBA00022679"/>
    </source>
</evidence>
<proteinExistence type="inferred from homology"/>
<evidence type="ECO:0000256" key="3">
    <source>
        <dbReference type="ARBA" id="ARBA00022603"/>
    </source>
</evidence>
<keyword evidence="1 7" id="KW-0963">Cytoplasm</keyword>
<reference evidence="10 11" key="1">
    <citation type="submission" date="2023-04" db="EMBL/GenBank/DDBJ databases">
        <authorList>
            <person name="Hsu D."/>
        </authorList>
    </citation>
    <scope>NUCLEOTIDE SEQUENCE [LARGE SCALE GENOMIC DNA]</scope>
    <source>
        <strain evidence="10 11">MK1</strain>
    </source>
</reference>
<keyword evidence="5 7" id="KW-0949">S-adenosyl-L-methionine</keyword>
<feature type="binding site" evidence="7 8">
    <location>
        <position position="100"/>
    </location>
    <ligand>
        <name>S-adenosyl-L-methionine</name>
        <dbReference type="ChEBI" id="CHEBI:59789"/>
    </ligand>
</feature>
<evidence type="ECO:0000256" key="1">
    <source>
        <dbReference type="ARBA" id="ARBA00022490"/>
    </source>
</evidence>
<dbReference type="PANTHER" id="PTHR11727">
    <property type="entry name" value="DIMETHYLADENOSINE TRANSFERASE"/>
    <property type="match status" value="1"/>
</dbReference>
<dbReference type="PROSITE" id="PS51689">
    <property type="entry name" value="SAM_RNA_A_N6_MT"/>
    <property type="match status" value="1"/>
</dbReference>
<feature type="binding site" evidence="7 8">
    <location>
        <position position="54"/>
    </location>
    <ligand>
        <name>S-adenosyl-L-methionine</name>
        <dbReference type="ChEBI" id="CHEBI:59789"/>
    </ligand>
</feature>
<dbReference type="GO" id="GO:0052908">
    <property type="term" value="F:16S rRNA (adenine(1518)-N(6)/adenine(1519)-N(6))-dimethyltransferase activity"/>
    <property type="evidence" value="ECO:0007669"/>
    <property type="project" value="UniProtKB-EC"/>
</dbReference>
<dbReference type="InterPro" id="IPR001737">
    <property type="entry name" value="KsgA/Erm"/>
</dbReference>
<comment type="subcellular location">
    <subcellularLocation>
        <location evidence="7">Cytoplasm</location>
    </subcellularLocation>
</comment>
<keyword evidence="4 7" id="KW-0808">Transferase</keyword>
<dbReference type="InterPro" id="IPR029063">
    <property type="entry name" value="SAM-dependent_MTases_sf"/>
</dbReference>
<dbReference type="InterPro" id="IPR020598">
    <property type="entry name" value="rRNA_Ade_methylase_Trfase_N"/>
</dbReference>
<organism evidence="10 11">
    <name type="scientific">Metallumcola ferriviriculae</name>
    <dbReference type="NCBI Taxonomy" id="3039180"/>
    <lineage>
        <taxon>Bacteria</taxon>
        <taxon>Bacillati</taxon>
        <taxon>Bacillota</taxon>
        <taxon>Clostridia</taxon>
        <taxon>Neomoorellales</taxon>
        <taxon>Desulfitibacteraceae</taxon>
        <taxon>Metallumcola</taxon>
    </lineage>
</organism>
<dbReference type="Pfam" id="PF00398">
    <property type="entry name" value="RrnaAD"/>
    <property type="match status" value="1"/>
</dbReference>
<sequence>MKSISPNYAKEVMARYGLSTKKHLGQNFLIDNNTIKKIVSVGDLKEDETVVEIGPGLGAMTGYLAEQAGQVVCVELDRELVPVLNEVLAEFENVTIVQGDALKTDFDRLVQDFGTVPYKVVANLPYYISTPLVMHLLTTGFDVKKLVLMVQKEVAQRMAAQPGTPEYGSLTVAVQYFCDCKVKFIVPPTVFVPKPAVESAVVELNLQPQPTVEVADREFFFQVVRAAFNKRRKTLSNALANSPLKLDKTDVQDILVGMGLDNQVRGERLSIHQFAALTNQLER</sequence>
<keyword evidence="3 7" id="KW-0489">Methyltransferase</keyword>
<evidence type="ECO:0000259" key="9">
    <source>
        <dbReference type="SMART" id="SM00650"/>
    </source>
</evidence>
<keyword evidence="6 7" id="KW-0694">RNA-binding</keyword>
<dbReference type="NCBIfam" id="TIGR00755">
    <property type="entry name" value="ksgA"/>
    <property type="match status" value="1"/>
</dbReference>